<evidence type="ECO:0000313" key="2">
    <source>
        <dbReference type="Proteomes" id="UP001060215"/>
    </source>
</evidence>
<dbReference type="Proteomes" id="UP001060215">
    <property type="component" value="Chromosome 7"/>
</dbReference>
<name>A0ACC0H0T4_9ERIC</name>
<organism evidence="1 2">
    <name type="scientific">Camellia lanceoleosa</name>
    <dbReference type="NCBI Taxonomy" id="1840588"/>
    <lineage>
        <taxon>Eukaryota</taxon>
        <taxon>Viridiplantae</taxon>
        <taxon>Streptophyta</taxon>
        <taxon>Embryophyta</taxon>
        <taxon>Tracheophyta</taxon>
        <taxon>Spermatophyta</taxon>
        <taxon>Magnoliopsida</taxon>
        <taxon>eudicotyledons</taxon>
        <taxon>Gunneridae</taxon>
        <taxon>Pentapetalae</taxon>
        <taxon>asterids</taxon>
        <taxon>Ericales</taxon>
        <taxon>Theaceae</taxon>
        <taxon>Camellia</taxon>
    </lineage>
</organism>
<dbReference type="EMBL" id="CM045764">
    <property type="protein sequence ID" value="KAI8006473.1"/>
    <property type="molecule type" value="Genomic_DNA"/>
</dbReference>
<protein>
    <submittedName>
        <fullName evidence="1">Uncharacterized protein</fullName>
    </submittedName>
</protein>
<reference evidence="1 2" key="1">
    <citation type="journal article" date="2022" name="Plant J.">
        <title>Chromosome-level genome of Camellia lanceoleosa provides a valuable resource for understanding genome evolution and self-incompatibility.</title>
        <authorList>
            <person name="Gong W."/>
            <person name="Xiao S."/>
            <person name="Wang L."/>
            <person name="Liao Z."/>
            <person name="Chang Y."/>
            <person name="Mo W."/>
            <person name="Hu G."/>
            <person name="Li W."/>
            <person name="Zhao G."/>
            <person name="Zhu H."/>
            <person name="Hu X."/>
            <person name="Ji K."/>
            <person name="Xiang X."/>
            <person name="Song Q."/>
            <person name="Yuan D."/>
            <person name="Jin S."/>
            <person name="Zhang L."/>
        </authorList>
    </citation>
    <scope>NUCLEOTIDE SEQUENCE [LARGE SCALE GENOMIC DNA]</scope>
    <source>
        <strain evidence="1">SQ_2022a</strain>
    </source>
</reference>
<gene>
    <name evidence="1" type="ORF">LOK49_LG07G01424</name>
</gene>
<accession>A0ACC0H0T4</accession>
<keyword evidence="2" id="KW-1185">Reference proteome</keyword>
<proteinExistence type="predicted"/>
<comment type="caution">
    <text evidence="1">The sequence shown here is derived from an EMBL/GenBank/DDBJ whole genome shotgun (WGS) entry which is preliminary data.</text>
</comment>
<evidence type="ECO:0000313" key="1">
    <source>
        <dbReference type="EMBL" id="KAI8006473.1"/>
    </source>
</evidence>
<sequence>MIGSERRQWRSKENVGSTGKGRKWRLWRSDKAGHVAMSDSSLFGVDDVMSAVVATVVRATAKEFMVVRQEWVRIQTMFRAFLIHKRP</sequence>